<reference evidence="1" key="1">
    <citation type="submission" date="2023-04" db="EMBL/GenBank/DDBJ databases">
        <title>Draft Genome sequencing of Naganishia species isolated from polar environments using Oxford Nanopore Technology.</title>
        <authorList>
            <person name="Leo P."/>
            <person name="Venkateswaran K."/>
        </authorList>
    </citation>
    <scope>NUCLEOTIDE SEQUENCE</scope>
    <source>
        <strain evidence="1">DBVPG 5303</strain>
    </source>
</reference>
<protein>
    <submittedName>
        <fullName evidence="1">Uncharacterized protein</fullName>
    </submittedName>
</protein>
<dbReference type="Proteomes" id="UP001234202">
    <property type="component" value="Unassembled WGS sequence"/>
</dbReference>
<sequence>MPFDSMRAHMREKIDNIFSSGPNRDRSGYQPISSPKPPIQPGHRRKRQVSPKSPLPLVTYSASGGCPTRHRPDFSRHNSSDEDVTAYMEKKVDALVLDSVEKGWRVMAHYSVGHGKTLTFPMKSEKINKLLSELEALVMEDNMTTIQRDLVYLRCQHTERHAVDRYVTSQCTLARQADCLIITFKGPNVPKANSSSSSSLSSFEVEQDDPSPKLGSTPVVHRSPLSRQAM</sequence>
<keyword evidence="2" id="KW-1185">Reference proteome</keyword>
<proteinExistence type="predicted"/>
<evidence type="ECO:0000313" key="1">
    <source>
        <dbReference type="EMBL" id="KAJ9122977.1"/>
    </source>
</evidence>
<comment type="caution">
    <text evidence="1">The sequence shown here is derived from an EMBL/GenBank/DDBJ whole genome shotgun (WGS) entry which is preliminary data.</text>
</comment>
<dbReference type="EMBL" id="JASBWV010000013">
    <property type="protein sequence ID" value="KAJ9122977.1"/>
    <property type="molecule type" value="Genomic_DNA"/>
</dbReference>
<name>A0ACC2XGB6_9TREE</name>
<organism evidence="1 2">
    <name type="scientific">Naganishia onofrii</name>
    <dbReference type="NCBI Taxonomy" id="1851511"/>
    <lineage>
        <taxon>Eukaryota</taxon>
        <taxon>Fungi</taxon>
        <taxon>Dikarya</taxon>
        <taxon>Basidiomycota</taxon>
        <taxon>Agaricomycotina</taxon>
        <taxon>Tremellomycetes</taxon>
        <taxon>Filobasidiales</taxon>
        <taxon>Filobasidiaceae</taxon>
        <taxon>Naganishia</taxon>
    </lineage>
</organism>
<gene>
    <name evidence="1" type="ORF">QFC24_004015</name>
</gene>
<accession>A0ACC2XGB6</accession>
<evidence type="ECO:0000313" key="2">
    <source>
        <dbReference type="Proteomes" id="UP001234202"/>
    </source>
</evidence>